<accession>A0A8J5K107</accession>
<dbReference type="InterPro" id="IPR051135">
    <property type="entry name" value="Gal/GlcNAc/GalNAc_ST"/>
</dbReference>
<dbReference type="PANTHER" id="PTHR10704">
    <property type="entry name" value="CARBOHYDRATE SULFOTRANSFERASE"/>
    <property type="match status" value="1"/>
</dbReference>
<feature type="compositionally biased region" description="Basic and acidic residues" evidence="1">
    <location>
        <begin position="63"/>
        <end position="78"/>
    </location>
</feature>
<feature type="compositionally biased region" description="Basic and acidic residues" evidence="1">
    <location>
        <begin position="1"/>
        <end position="21"/>
    </location>
</feature>
<dbReference type="Gene3D" id="3.40.50.300">
    <property type="entry name" value="P-loop containing nucleotide triphosphate hydrolases"/>
    <property type="match status" value="1"/>
</dbReference>
<reference evidence="2" key="1">
    <citation type="journal article" date="2021" name="Sci. Adv.">
        <title>The American lobster genome reveals insights on longevity, neural, and immune adaptations.</title>
        <authorList>
            <person name="Polinski J.M."/>
            <person name="Zimin A.V."/>
            <person name="Clark K.F."/>
            <person name="Kohn A.B."/>
            <person name="Sadowski N."/>
            <person name="Timp W."/>
            <person name="Ptitsyn A."/>
            <person name="Khanna P."/>
            <person name="Romanova D.Y."/>
            <person name="Williams P."/>
            <person name="Greenwood S.J."/>
            <person name="Moroz L.L."/>
            <person name="Walt D.R."/>
            <person name="Bodnar A.G."/>
        </authorList>
    </citation>
    <scope>NUCLEOTIDE SEQUENCE</scope>
    <source>
        <strain evidence="2">GMGI-L3</strain>
    </source>
</reference>
<dbReference type="AlphaFoldDB" id="A0A8J5K107"/>
<dbReference type="GO" id="GO:0006790">
    <property type="term" value="P:sulfur compound metabolic process"/>
    <property type="evidence" value="ECO:0007669"/>
    <property type="project" value="TreeGrafter"/>
</dbReference>
<protein>
    <submittedName>
        <fullName evidence="2">Carbohydrate sulfotransferase 4-like</fullName>
    </submittedName>
</protein>
<dbReference type="Proteomes" id="UP000747542">
    <property type="component" value="Unassembled WGS sequence"/>
</dbReference>
<feature type="region of interest" description="Disordered" evidence="1">
    <location>
        <begin position="1"/>
        <end position="83"/>
    </location>
</feature>
<comment type="caution">
    <text evidence="2">The sequence shown here is derived from an EMBL/GenBank/DDBJ whole genome shotgun (WGS) entry which is preliminary data.</text>
</comment>
<gene>
    <name evidence="2" type="primary">Chst4-L</name>
    <name evidence="2" type="ORF">Hamer_G016798</name>
</gene>
<sequence>MQHGEEARPREADVLGEKLSENEVSEEEVDQHKAEEVDQHKAEEVDQYEEEEVIKESNPNVAKKNEPSPDTGREEIAGIREGASGKKIFPATREGKIQAILSKQREQLAKSMIDYKFHPEIKAKSMDDLVMEKGGNPVRSLVITTWRSGSTFIGEVLQTHPATYYHYEPLLDFGITQVRYGKVAELAVHNLRNLLTCNYTDMENYLNYGPEHPYLFMHNKPLWNYCASFPNLCWKPDFLTPFCRLFPFQSLKTVRLRLNLTKEFLEDKTLGVQVLLLVRDPRGTLQSRHHRKWCPGYPDCDNPARLCNDMISDYNTAHVFRRRFPHSFRVIRYEDLSFQAYNMTKELFNFFHLNYHPNVQKFLDTHTKQKYGGVSSTFRDSKTAPVHWQQDLSWEEVEIIQKVCLKALTVWGYEIAKNETHLRSFMPVGKLKNGLY</sequence>
<dbReference type="SUPFAM" id="SSF52540">
    <property type="entry name" value="P-loop containing nucleoside triphosphate hydrolases"/>
    <property type="match status" value="1"/>
</dbReference>
<dbReference type="InterPro" id="IPR027417">
    <property type="entry name" value="P-loop_NTPase"/>
</dbReference>
<keyword evidence="3" id="KW-1185">Reference proteome</keyword>
<name>A0A8J5K107_HOMAM</name>
<feature type="compositionally biased region" description="Basic and acidic residues" evidence="1">
    <location>
        <begin position="30"/>
        <end position="44"/>
    </location>
</feature>
<dbReference type="EMBL" id="JAHLQT010020459">
    <property type="protein sequence ID" value="KAG7168165.1"/>
    <property type="molecule type" value="Genomic_DNA"/>
</dbReference>
<dbReference type="GO" id="GO:0006044">
    <property type="term" value="P:N-acetylglucosamine metabolic process"/>
    <property type="evidence" value="ECO:0007669"/>
    <property type="project" value="TreeGrafter"/>
</dbReference>
<evidence type="ECO:0000313" key="3">
    <source>
        <dbReference type="Proteomes" id="UP000747542"/>
    </source>
</evidence>
<proteinExistence type="predicted"/>
<evidence type="ECO:0000313" key="2">
    <source>
        <dbReference type="EMBL" id="KAG7168165.1"/>
    </source>
</evidence>
<organism evidence="2 3">
    <name type="scientific">Homarus americanus</name>
    <name type="common">American lobster</name>
    <dbReference type="NCBI Taxonomy" id="6706"/>
    <lineage>
        <taxon>Eukaryota</taxon>
        <taxon>Metazoa</taxon>
        <taxon>Ecdysozoa</taxon>
        <taxon>Arthropoda</taxon>
        <taxon>Crustacea</taxon>
        <taxon>Multicrustacea</taxon>
        <taxon>Malacostraca</taxon>
        <taxon>Eumalacostraca</taxon>
        <taxon>Eucarida</taxon>
        <taxon>Decapoda</taxon>
        <taxon>Pleocyemata</taxon>
        <taxon>Astacidea</taxon>
        <taxon>Nephropoidea</taxon>
        <taxon>Nephropidae</taxon>
        <taxon>Homarus</taxon>
    </lineage>
</organism>
<evidence type="ECO:0000256" key="1">
    <source>
        <dbReference type="SAM" id="MobiDB-lite"/>
    </source>
</evidence>
<dbReference type="PANTHER" id="PTHR10704:SF44">
    <property type="entry name" value="LD35051P-RELATED"/>
    <property type="match status" value="1"/>
</dbReference>
<dbReference type="GO" id="GO:0001517">
    <property type="term" value="F:N-acetylglucosamine 6-O-sulfotransferase activity"/>
    <property type="evidence" value="ECO:0007669"/>
    <property type="project" value="TreeGrafter"/>
</dbReference>
<dbReference type="FunFam" id="3.40.50.300:FF:001931">
    <property type="entry name" value="Blast:Carbohydrate sulfotransferase 4"/>
    <property type="match status" value="1"/>
</dbReference>